<keyword evidence="2" id="KW-1185">Reference proteome</keyword>
<sequence>MNRGPWLFKDDWLALAPFDPTFNAQDHTFNTMNVWVRIHDIPSVLMDSDSMAIQSGSSLSSLIGNVTKTDTRRIDVATCSTVKLSLETKLQYNYWLRYLPPTIPFGSSRPQGLIHYHATNIPANPPTPISSLYLLLFITSSIYFLDFPDLVFYDKSTRLANLGKETIEESVHSSDEASAANDANLAPNLPDQLDDFLNEEDFSATLDVLDPTH</sequence>
<reference evidence="1 2" key="1">
    <citation type="journal article" date="2024" name="G3 (Bethesda)">
        <title>Genome assembly of Hibiscus sabdariffa L. provides insights into metabolisms of medicinal natural products.</title>
        <authorList>
            <person name="Kim T."/>
        </authorList>
    </citation>
    <scope>NUCLEOTIDE SEQUENCE [LARGE SCALE GENOMIC DNA]</scope>
    <source>
        <strain evidence="1">TK-2024</strain>
        <tissue evidence="1">Old leaves</tissue>
    </source>
</reference>
<comment type="caution">
    <text evidence="1">The sequence shown here is derived from an EMBL/GenBank/DDBJ whole genome shotgun (WGS) entry which is preliminary data.</text>
</comment>
<protein>
    <submittedName>
        <fullName evidence="1">Uncharacterized protein</fullName>
    </submittedName>
</protein>
<organism evidence="1 2">
    <name type="scientific">Hibiscus sabdariffa</name>
    <name type="common">roselle</name>
    <dbReference type="NCBI Taxonomy" id="183260"/>
    <lineage>
        <taxon>Eukaryota</taxon>
        <taxon>Viridiplantae</taxon>
        <taxon>Streptophyta</taxon>
        <taxon>Embryophyta</taxon>
        <taxon>Tracheophyta</taxon>
        <taxon>Spermatophyta</taxon>
        <taxon>Magnoliopsida</taxon>
        <taxon>eudicotyledons</taxon>
        <taxon>Gunneridae</taxon>
        <taxon>Pentapetalae</taxon>
        <taxon>rosids</taxon>
        <taxon>malvids</taxon>
        <taxon>Malvales</taxon>
        <taxon>Malvaceae</taxon>
        <taxon>Malvoideae</taxon>
        <taxon>Hibiscus</taxon>
    </lineage>
</organism>
<gene>
    <name evidence="1" type="ORF">V6N11_068313</name>
</gene>
<name>A0ABR2A6M2_9ROSI</name>
<evidence type="ECO:0000313" key="1">
    <source>
        <dbReference type="EMBL" id="KAK8488720.1"/>
    </source>
</evidence>
<dbReference type="EMBL" id="JBBPBN010000341">
    <property type="protein sequence ID" value="KAK8488720.1"/>
    <property type="molecule type" value="Genomic_DNA"/>
</dbReference>
<evidence type="ECO:0000313" key="2">
    <source>
        <dbReference type="Proteomes" id="UP001396334"/>
    </source>
</evidence>
<accession>A0ABR2A6M2</accession>
<dbReference type="Proteomes" id="UP001396334">
    <property type="component" value="Unassembled WGS sequence"/>
</dbReference>
<proteinExistence type="predicted"/>